<evidence type="ECO:0000313" key="3">
    <source>
        <dbReference type="EMBL" id="SEE89770.1"/>
    </source>
</evidence>
<keyword evidence="2" id="KW-0472">Membrane</keyword>
<protein>
    <submittedName>
        <fullName evidence="3">Septum formation</fullName>
    </submittedName>
</protein>
<reference evidence="3 4" key="1">
    <citation type="submission" date="2016-10" db="EMBL/GenBank/DDBJ databases">
        <authorList>
            <person name="de Groot N.N."/>
        </authorList>
    </citation>
    <scope>NUCLEOTIDE SEQUENCE [LARGE SCALE GENOMIC DNA]</scope>
    <source>
        <strain evidence="3 4">DSM 22274</strain>
    </source>
</reference>
<feature type="region of interest" description="Disordered" evidence="1">
    <location>
        <begin position="491"/>
        <end position="526"/>
    </location>
</feature>
<feature type="compositionally biased region" description="Polar residues" evidence="1">
    <location>
        <begin position="1"/>
        <end position="21"/>
    </location>
</feature>
<sequence>MNESSNANDQDAPKSPSSENGDQPEAVISGSDYELAEPQLGVAEISEDVAEIVDLEAAAAEAARVEHEAELAAQGVSAPFTDAFEANPTGEAATQEEPIDWDSAQTVMRTDFTKPPVATNPWSPAADSAPEEPAVDLAAQNRRDAGAAAVPAVTDVPGAPDAPDATEVADAPSAPVAPTVPGEPEMPSAPVVPSAPEVPTTSESPTPPEAPESSDAPTEPMAPEAPPAPTTAPTAGNDHGWRRPETPWQQSATPWQPKAGQWQSPAQIARGHEETAAAAALAAGSLAAEQPTVPIEPQPDSTPTTASPQVNAAGSNPQQPYGQPPAPGQPNNGGPAPFGQAAASGQPPYGTPGQQGVPQQGAPQQGGPNWGPPQQGAQQPGTPQQGAPNWGAPVQFGAPGIPPVPGSGGPQGPNGPGYPGGPQGPGPQVPGFPNGPAGQGGGGMSPSAKKKLFIILGAVVLGLGLLAFFIWLLVGFIVGNVKNLDPIPAPAATSESQPLESPGTEPSAGQSAEQSAEASDAAEGSPDDGLILDALSPLDWLEGDCLRNFKDQSTVADVVLCSSPHNAQLVGTFYFEDEADYPGLEALKAKAVEVCDAVSFTSDAGDISTLKQTTAYPSETTWNEKDDRRVDCMVHDTRDGNPLTTDLIQ</sequence>
<name>A0A1H5MKW0_9MICC</name>
<evidence type="ECO:0000256" key="1">
    <source>
        <dbReference type="SAM" id="MobiDB-lite"/>
    </source>
</evidence>
<keyword evidence="2" id="KW-0812">Transmembrane</keyword>
<dbReference type="Proteomes" id="UP000182725">
    <property type="component" value="Unassembled WGS sequence"/>
</dbReference>
<feature type="region of interest" description="Disordered" evidence="1">
    <location>
        <begin position="82"/>
        <end position="101"/>
    </location>
</feature>
<accession>A0A1H5MKW0</accession>
<feature type="compositionally biased region" description="Low complexity" evidence="1">
    <location>
        <begin position="505"/>
        <end position="524"/>
    </location>
</feature>
<feature type="region of interest" description="Disordered" evidence="1">
    <location>
        <begin position="1"/>
        <end position="33"/>
    </location>
</feature>
<feature type="region of interest" description="Disordered" evidence="1">
    <location>
        <begin position="113"/>
        <end position="445"/>
    </location>
</feature>
<proteinExistence type="predicted"/>
<evidence type="ECO:0000313" key="4">
    <source>
        <dbReference type="Proteomes" id="UP000182725"/>
    </source>
</evidence>
<gene>
    <name evidence="3" type="ORF">SAMN04489740_2993</name>
</gene>
<feature type="transmembrane region" description="Helical" evidence="2">
    <location>
        <begin position="452"/>
        <end position="478"/>
    </location>
</feature>
<keyword evidence="2" id="KW-1133">Transmembrane helix</keyword>
<feature type="compositionally biased region" description="Low complexity" evidence="1">
    <location>
        <begin position="329"/>
        <end position="388"/>
    </location>
</feature>
<feature type="compositionally biased region" description="Low complexity" evidence="1">
    <location>
        <begin position="211"/>
        <end position="222"/>
    </location>
</feature>
<feature type="compositionally biased region" description="Low complexity" evidence="1">
    <location>
        <begin position="276"/>
        <end position="288"/>
    </location>
</feature>
<dbReference type="EMBL" id="FNTV01000001">
    <property type="protein sequence ID" value="SEE89770.1"/>
    <property type="molecule type" value="Genomic_DNA"/>
</dbReference>
<dbReference type="RefSeq" id="WP_074712271.1">
    <property type="nucleotide sequence ID" value="NZ_FNTV01000001.1"/>
</dbReference>
<organism evidence="3 4">
    <name type="scientific">Arthrobacter alpinus</name>
    <dbReference type="NCBI Taxonomy" id="656366"/>
    <lineage>
        <taxon>Bacteria</taxon>
        <taxon>Bacillati</taxon>
        <taxon>Actinomycetota</taxon>
        <taxon>Actinomycetes</taxon>
        <taxon>Micrococcales</taxon>
        <taxon>Micrococcaceae</taxon>
        <taxon>Arthrobacter</taxon>
    </lineage>
</organism>
<feature type="compositionally biased region" description="Gly residues" evidence="1">
    <location>
        <begin position="406"/>
        <end position="421"/>
    </location>
</feature>
<dbReference type="AlphaFoldDB" id="A0A1H5MKW0"/>
<evidence type="ECO:0000256" key="2">
    <source>
        <dbReference type="SAM" id="Phobius"/>
    </source>
</evidence>
<feature type="compositionally biased region" description="Low complexity" evidence="1">
    <location>
        <begin position="183"/>
        <end position="204"/>
    </location>
</feature>
<feature type="compositionally biased region" description="Polar residues" evidence="1">
    <location>
        <begin position="299"/>
        <end position="315"/>
    </location>
</feature>